<sequence length="46" mass="5154">MDKEFNGGRQAKPPLLVLVQRGGDVKFSTYSAQNIACKTASFLFYR</sequence>
<proteinExistence type="predicted"/>
<evidence type="ECO:0000313" key="2">
    <source>
        <dbReference type="Proteomes" id="UP000188268"/>
    </source>
</evidence>
<protein>
    <submittedName>
        <fullName evidence="1">Uncharacterized protein</fullName>
    </submittedName>
</protein>
<organism evidence="1 2">
    <name type="scientific">Corchorus capsularis</name>
    <name type="common">Jute</name>
    <dbReference type="NCBI Taxonomy" id="210143"/>
    <lineage>
        <taxon>Eukaryota</taxon>
        <taxon>Viridiplantae</taxon>
        <taxon>Streptophyta</taxon>
        <taxon>Embryophyta</taxon>
        <taxon>Tracheophyta</taxon>
        <taxon>Spermatophyta</taxon>
        <taxon>Magnoliopsida</taxon>
        <taxon>eudicotyledons</taxon>
        <taxon>Gunneridae</taxon>
        <taxon>Pentapetalae</taxon>
        <taxon>rosids</taxon>
        <taxon>malvids</taxon>
        <taxon>Malvales</taxon>
        <taxon>Malvaceae</taxon>
        <taxon>Grewioideae</taxon>
        <taxon>Apeibeae</taxon>
        <taxon>Corchorus</taxon>
    </lineage>
</organism>
<evidence type="ECO:0000313" key="1">
    <source>
        <dbReference type="EMBL" id="OMP07822.1"/>
    </source>
</evidence>
<comment type="caution">
    <text evidence="1">The sequence shown here is derived from an EMBL/GenBank/DDBJ whole genome shotgun (WGS) entry which is preliminary data.</text>
</comment>
<accession>A0A1R3KL61</accession>
<name>A0A1R3KL61_COCAP</name>
<dbReference type="Proteomes" id="UP000188268">
    <property type="component" value="Unassembled WGS sequence"/>
</dbReference>
<reference evidence="1 2" key="1">
    <citation type="submission" date="2013-09" db="EMBL/GenBank/DDBJ databases">
        <title>Corchorus capsularis genome sequencing.</title>
        <authorList>
            <person name="Alam M."/>
            <person name="Haque M.S."/>
            <person name="Islam M.S."/>
            <person name="Emdad E.M."/>
            <person name="Islam M.M."/>
            <person name="Ahmed B."/>
            <person name="Halim A."/>
            <person name="Hossen Q.M.M."/>
            <person name="Hossain M.Z."/>
            <person name="Ahmed R."/>
            <person name="Khan M.M."/>
            <person name="Islam R."/>
            <person name="Rashid M.M."/>
            <person name="Khan S.A."/>
            <person name="Rahman M.S."/>
            <person name="Alam M."/>
        </authorList>
    </citation>
    <scope>NUCLEOTIDE SEQUENCE [LARGE SCALE GENOMIC DNA]</scope>
    <source>
        <strain evidence="2">cv. CVL-1</strain>
        <tissue evidence="1">Whole seedling</tissue>
    </source>
</reference>
<dbReference type="Gramene" id="OMP07822">
    <property type="protein sequence ID" value="OMP07822"/>
    <property type="gene ID" value="CCACVL1_01222"/>
</dbReference>
<dbReference type="EMBL" id="AWWV01004170">
    <property type="protein sequence ID" value="OMP07822.1"/>
    <property type="molecule type" value="Genomic_DNA"/>
</dbReference>
<keyword evidence="2" id="KW-1185">Reference proteome</keyword>
<dbReference type="AlphaFoldDB" id="A0A1R3KL61"/>
<gene>
    <name evidence="1" type="ORF">CCACVL1_01222</name>
</gene>